<proteinExistence type="predicted"/>
<organism evidence="3">
    <name type="scientific">Nippostrongylus brasiliensis</name>
    <name type="common">Rat hookworm</name>
    <dbReference type="NCBI Taxonomy" id="27835"/>
    <lineage>
        <taxon>Eukaryota</taxon>
        <taxon>Metazoa</taxon>
        <taxon>Ecdysozoa</taxon>
        <taxon>Nematoda</taxon>
        <taxon>Chromadorea</taxon>
        <taxon>Rhabditida</taxon>
        <taxon>Rhabditina</taxon>
        <taxon>Rhabditomorpha</taxon>
        <taxon>Strongyloidea</taxon>
        <taxon>Heligmosomidae</taxon>
        <taxon>Nippostrongylus</taxon>
    </lineage>
</organism>
<evidence type="ECO:0000313" key="2">
    <source>
        <dbReference type="Proteomes" id="UP000271162"/>
    </source>
</evidence>
<accession>A0A0N4Y6N8</accession>
<gene>
    <name evidence="1" type="ORF">NBR_LOCUS11761</name>
</gene>
<dbReference type="AlphaFoldDB" id="A0A0N4Y6N8"/>
<name>A0A0N4Y6N8_NIPBR</name>
<evidence type="ECO:0000313" key="1">
    <source>
        <dbReference type="EMBL" id="VDL75350.1"/>
    </source>
</evidence>
<reference evidence="1 2" key="2">
    <citation type="submission" date="2018-11" db="EMBL/GenBank/DDBJ databases">
        <authorList>
            <consortium name="Pathogen Informatics"/>
        </authorList>
    </citation>
    <scope>NUCLEOTIDE SEQUENCE [LARGE SCALE GENOMIC DNA]</scope>
</reference>
<protein>
    <submittedName>
        <fullName evidence="1 3">Uncharacterized protein</fullName>
    </submittedName>
</protein>
<dbReference type="EMBL" id="UYSL01020594">
    <property type="protein sequence ID" value="VDL75350.1"/>
    <property type="molecule type" value="Genomic_DNA"/>
</dbReference>
<keyword evidence="2" id="KW-1185">Reference proteome</keyword>
<reference evidence="3" key="1">
    <citation type="submission" date="2017-02" db="UniProtKB">
        <authorList>
            <consortium name="WormBaseParasite"/>
        </authorList>
    </citation>
    <scope>IDENTIFICATION</scope>
</reference>
<dbReference type="Proteomes" id="UP000271162">
    <property type="component" value="Unassembled WGS sequence"/>
</dbReference>
<evidence type="ECO:0000313" key="3">
    <source>
        <dbReference type="WBParaSite" id="NBR_0001176001-mRNA-1"/>
    </source>
</evidence>
<dbReference type="WBParaSite" id="NBR_0001176001-mRNA-1">
    <property type="protein sequence ID" value="NBR_0001176001-mRNA-1"/>
    <property type="gene ID" value="NBR_0001176001"/>
</dbReference>
<sequence length="68" mass="7590">MGLVVYQTKAHVNRSEIRGIHEEDPEVDELPRGVVEWSSDARCGTMVFGVERCSASWAINTKEDIGVE</sequence>